<dbReference type="InterPro" id="IPR004089">
    <property type="entry name" value="MCPsignal_dom"/>
</dbReference>
<dbReference type="Gene3D" id="1.10.287.950">
    <property type="entry name" value="Methyl-accepting chemotaxis protein"/>
    <property type="match status" value="1"/>
</dbReference>
<dbReference type="PANTHER" id="PTHR32089">
    <property type="entry name" value="METHYL-ACCEPTING CHEMOTAXIS PROTEIN MCPB"/>
    <property type="match status" value="1"/>
</dbReference>
<comment type="caution">
    <text evidence="6">The sequence shown here is derived from an EMBL/GenBank/DDBJ whole genome shotgun (WGS) entry which is preliminary data.</text>
</comment>
<protein>
    <submittedName>
        <fullName evidence="6">Methyl-accepting chemotaxis protein</fullName>
    </submittedName>
</protein>
<dbReference type="RefSeq" id="WP_226765835.1">
    <property type="nucleotide sequence ID" value="NZ_BAAAEO010000001.1"/>
</dbReference>
<dbReference type="SUPFAM" id="SSF58104">
    <property type="entry name" value="Methyl-accepting chemotaxis protein (MCP) signaling domain"/>
    <property type="match status" value="1"/>
</dbReference>
<keyword evidence="7" id="KW-1185">Reference proteome</keyword>
<dbReference type="PROSITE" id="PS50111">
    <property type="entry name" value="CHEMOTAXIS_TRANSDUC_2"/>
    <property type="match status" value="1"/>
</dbReference>
<sequence length="513" mass="55315">MLNNKLKPALFVLLLALVQFAVFSVSSSALISALTTSLLLLIYLYWPAKAEQQPTNDNGEALAKTADNITEATSNMAIGAAEVSFYIDSLIKDIKQSSADSDNIAAVSNRLASSGTDLTNSLQSIGKTLQNTATASQQADLLLANGVTNIGALVVAVRDAAEQLARLRSSSDDIQRITEVINTVAEQTNLLALNAAIEAARAGEQGRGFAVVAEEVRALAGKTAAATQDIAAMLANIRQQSQQTAGQMGQLQHAGEQVQHELQQVAAGFTDINNQIGASSRSLGHIEQVSADLQHTSEELAGSVVSISKALQNIGTKGQSVAQQAIELSEETESVYRELSTLSSHSFFSPILAEAMQAAEQIGALFANAIASGQLSSDAIFAEKYQPIKDTNPTKYHTGYDSFTDKFLPDIQEPILSRHSNILYAGAVDRKGYFPTHNKKFSQPLSGNYEKDLLQNRTKRIFNDRTGSRCGNHTQSMLLQTYKRDTGEILHDLSVPIYINGRHWGGFRIGFKR</sequence>
<evidence type="ECO:0000259" key="5">
    <source>
        <dbReference type="PROSITE" id="PS50111"/>
    </source>
</evidence>
<keyword evidence="2 4" id="KW-0807">Transducer</keyword>
<dbReference type="EMBL" id="BAAAEO010000001">
    <property type="protein sequence ID" value="GAA0538282.1"/>
    <property type="molecule type" value="Genomic_DNA"/>
</dbReference>
<evidence type="ECO:0000313" key="7">
    <source>
        <dbReference type="Proteomes" id="UP001501169"/>
    </source>
</evidence>
<name>A0ABP3NC52_9GAMM</name>
<dbReference type="SMART" id="SM00283">
    <property type="entry name" value="MA"/>
    <property type="match status" value="1"/>
</dbReference>
<feature type="domain" description="Methyl-accepting transducer" evidence="5">
    <location>
        <begin position="72"/>
        <end position="308"/>
    </location>
</feature>
<evidence type="ECO:0000256" key="4">
    <source>
        <dbReference type="PROSITE-ProRule" id="PRU00284"/>
    </source>
</evidence>
<evidence type="ECO:0000256" key="2">
    <source>
        <dbReference type="ARBA" id="ARBA00023224"/>
    </source>
</evidence>
<evidence type="ECO:0000256" key="3">
    <source>
        <dbReference type="ARBA" id="ARBA00029447"/>
    </source>
</evidence>
<accession>A0ABP3NC52</accession>
<dbReference type="Proteomes" id="UP001501169">
    <property type="component" value="Unassembled WGS sequence"/>
</dbReference>
<organism evidence="6 7">
    <name type="scientific">Rheinheimera aquimaris</name>
    <dbReference type="NCBI Taxonomy" id="412437"/>
    <lineage>
        <taxon>Bacteria</taxon>
        <taxon>Pseudomonadati</taxon>
        <taxon>Pseudomonadota</taxon>
        <taxon>Gammaproteobacteria</taxon>
        <taxon>Chromatiales</taxon>
        <taxon>Chromatiaceae</taxon>
        <taxon>Rheinheimera</taxon>
    </lineage>
</organism>
<dbReference type="PANTHER" id="PTHR32089:SF120">
    <property type="entry name" value="METHYL-ACCEPTING CHEMOTAXIS PROTEIN TLPQ"/>
    <property type="match status" value="1"/>
</dbReference>
<dbReference type="Pfam" id="PF00015">
    <property type="entry name" value="MCPsignal"/>
    <property type="match status" value="1"/>
</dbReference>
<evidence type="ECO:0000256" key="1">
    <source>
        <dbReference type="ARBA" id="ARBA00004370"/>
    </source>
</evidence>
<gene>
    <name evidence="6" type="ORF">GCM10009098_02250</name>
</gene>
<evidence type="ECO:0000313" key="6">
    <source>
        <dbReference type="EMBL" id="GAA0538282.1"/>
    </source>
</evidence>
<proteinExistence type="inferred from homology"/>
<comment type="subcellular location">
    <subcellularLocation>
        <location evidence="1">Membrane</location>
    </subcellularLocation>
</comment>
<reference evidence="7" key="1">
    <citation type="journal article" date="2019" name="Int. J. Syst. Evol. Microbiol.">
        <title>The Global Catalogue of Microorganisms (GCM) 10K type strain sequencing project: providing services to taxonomists for standard genome sequencing and annotation.</title>
        <authorList>
            <consortium name="The Broad Institute Genomics Platform"/>
            <consortium name="The Broad Institute Genome Sequencing Center for Infectious Disease"/>
            <person name="Wu L."/>
            <person name="Ma J."/>
        </authorList>
    </citation>
    <scope>NUCLEOTIDE SEQUENCE [LARGE SCALE GENOMIC DNA]</scope>
    <source>
        <strain evidence="7">JCM 14331</strain>
    </source>
</reference>
<comment type="similarity">
    <text evidence="3">Belongs to the methyl-accepting chemotaxis (MCP) protein family.</text>
</comment>